<dbReference type="PANTHER" id="PTHR43585:SF2">
    <property type="entry name" value="ATP-GRASP ENZYME FSQD"/>
    <property type="match status" value="1"/>
</dbReference>
<evidence type="ECO:0000313" key="6">
    <source>
        <dbReference type="EMBL" id="KYD11436.1"/>
    </source>
</evidence>
<evidence type="ECO:0000256" key="4">
    <source>
        <dbReference type="PROSITE-ProRule" id="PRU00409"/>
    </source>
</evidence>
<keyword evidence="7" id="KW-1185">Reference proteome</keyword>
<dbReference type="RefSeq" id="WP_061793714.1">
    <property type="nucleotide sequence ID" value="NZ_JALKTV010000046.1"/>
</dbReference>
<evidence type="ECO:0000256" key="1">
    <source>
        <dbReference type="ARBA" id="ARBA00022598"/>
    </source>
</evidence>
<dbReference type="GO" id="GO:0046872">
    <property type="term" value="F:metal ion binding"/>
    <property type="evidence" value="ECO:0007669"/>
    <property type="project" value="InterPro"/>
</dbReference>
<dbReference type="AlphaFoldDB" id="A0A150LHL6"/>
<dbReference type="InterPro" id="IPR011761">
    <property type="entry name" value="ATP-grasp"/>
</dbReference>
<dbReference type="PROSITE" id="PS50975">
    <property type="entry name" value="ATP_GRASP"/>
    <property type="match status" value="1"/>
</dbReference>
<evidence type="ECO:0000259" key="5">
    <source>
        <dbReference type="PROSITE" id="PS50975"/>
    </source>
</evidence>
<keyword evidence="2 4" id="KW-0547">Nucleotide-binding</keyword>
<organism evidence="6 7">
    <name type="scientific">Heyndrickxia sporothermodurans</name>
    <dbReference type="NCBI Taxonomy" id="46224"/>
    <lineage>
        <taxon>Bacteria</taxon>
        <taxon>Bacillati</taxon>
        <taxon>Bacillota</taxon>
        <taxon>Bacilli</taxon>
        <taxon>Bacillales</taxon>
        <taxon>Bacillaceae</taxon>
        <taxon>Heyndrickxia</taxon>
    </lineage>
</organism>
<evidence type="ECO:0000256" key="3">
    <source>
        <dbReference type="ARBA" id="ARBA00022840"/>
    </source>
</evidence>
<dbReference type="InterPro" id="IPR052032">
    <property type="entry name" value="ATP-dep_AA_Ligase"/>
</dbReference>
<gene>
    <name evidence="6" type="ORF">B4102_2164</name>
</gene>
<feature type="domain" description="ATP-grasp" evidence="5">
    <location>
        <begin position="109"/>
        <end position="305"/>
    </location>
</feature>
<dbReference type="STRING" id="46224.B4102_2164"/>
<reference evidence="6 7" key="1">
    <citation type="submission" date="2016-01" db="EMBL/GenBank/DDBJ databases">
        <title>Genome Sequences of Twelve Sporeforming Bacillus Species Isolated from Foods.</title>
        <authorList>
            <person name="Berendsen E.M."/>
            <person name="Wells-Bennik M.H."/>
            <person name="Krawcyk A.O."/>
            <person name="De Jong A."/>
            <person name="Holsappel S."/>
            <person name="Eijlander R.T."/>
            <person name="Kuipers O.P."/>
        </authorList>
    </citation>
    <scope>NUCLEOTIDE SEQUENCE [LARGE SCALE GENOMIC DNA]</scope>
    <source>
        <strain evidence="6 7">B4102</strain>
    </source>
</reference>
<evidence type="ECO:0000256" key="2">
    <source>
        <dbReference type="ARBA" id="ARBA00022741"/>
    </source>
</evidence>
<dbReference type="GeneID" id="67525528"/>
<dbReference type="GO" id="GO:0005524">
    <property type="term" value="F:ATP binding"/>
    <property type="evidence" value="ECO:0007669"/>
    <property type="project" value="UniProtKB-UniRule"/>
</dbReference>
<protein>
    <recommendedName>
        <fullName evidence="5">ATP-grasp domain-containing protein</fullName>
    </recommendedName>
</protein>
<dbReference type="Gene3D" id="3.30.470.20">
    <property type="entry name" value="ATP-grasp fold, B domain"/>
    <property type="match status" value="1"/>
</dbReference>
<evidence type="ECO:0000313" key="7">
    <source>
        <dbReference type="Proteomes" id="UP000075666"/>
    </source>
</evidence>
<comment type="caution">
    <text evidence="6">The sequence shown here is derived from an EMBL/GenBank/DDBJ whole genome shotgun (WGS) entry which is preliminary data.</text>
</comment>
<keyword evidence="1" id="KW-0436">Ligase</keyword>
<sequence length="399" mass="45351">MDKVLIILGASEFGVLAGKNLGFKVIVISPRSTGISTKVTDQAESIIIVNSLEDEEEIYQKVNDILKIYKKIDLVISFTELGLKSASIISEKLNLPTNHLEVIESTRNKSLMRKIFLKSDILKLNYKAGLISNFHHQELPIQTPFIIKPLDGYGSKNVSFIENHEEWTEWHLKNKEDNDTKWIVEPYIEGPEYSIEAISSKGKHFILGITEKDTTGKPNFIETGHSVPASLNQDLYDQIIHLTKESLTLIGVEYGPSHIEVKWDNKNNKIVIIEMHTRPGGDYIPYLHTLSTGIDQYEIGIRSYYDPSVLELVMTKHVKHSSIKFLTFAEGILLSKGFSDKISDENIKEWDIYYNIGEKVKETADSYSRAGHIIVSSNSRESNKQSFNSFIKNLLIKIY</sequence>
<dbReference type="PATRIC" id="fig|46224.3.peg.3975"/>
<dbReference type="Pfam" id="PF13535">
    <property type="entry name" value="ATP-grasp_4"/>
    <property type="match status" value="1"/>
</dbReference>
<keyword evidence="3 4" id="KW-0067">ATP-binding</keyword>
<dbReference type="PANTHER" id="PTHR43585">
    <property type="entry name" value="FUMIPYRROLE BIOSYNTHESIS PROTEIN C"/>
    <property type="match status" value="1"/>
</dbReference>
<proteinExistence type="predicted"/>
<accession>A0A150LHL6</accession>
<dbReference type="OrthoDB" id="9803907at2"/>
<name>A0A150LHL6_9BACI</name>
<dbReference type="Proteomes" id="UP000075666">
    <property type="component" value="Unassembled WGS sequence"/>
</dbReference>
<dbReference type="SUPFAM" id="SSF56059">
    <property type="entry name" value="Glutathione synthetase ATP-binding domain-like"/>
    <property type="match status" value="1"/>
</dbReference>
<dbReference type="GO" id="GO:0016874">
    <property type="term" value="F:ligase activity"/>
    <property type="evidence" value="ECO:0007669"/>
    <property type="project" value="UniProtKB-KW"/>
</dbReference>
<dbReference type="Gene3D" id="3.40.50.20">
    <property type="match status" value="1"/>
</dbReference>
<dbReference type="EMBL" id="LQYN01000006">
    <property type="protein sequence ID" value="KYD11436.1"/>
    <property type="molecule type" value="Genomic_DNA"/>
</dbReference>